<dbReference type="InterPro" id="IPR000551">
    <property type="entry name" value="MerR-type_HTH_dom"/>
</dbReference>
<dbReference type="PANTHER" id="PTHR30204">
    <property type="entry name" value="REDOX-CYCLING DRUG-SENSING TRANSCRIPTIONAL ACTIVATOR SOXR"/>
    <property type="match status" value="1"/>
</dbReference>
<protein>
    <submittedName>
        <fullName evidence="7">MerR family transcriptional regulator</fullName>
    </submittedName>
</protein>
<dbReference type="Proteomes" id="UP000653045">
    <property type="component" value="Unassembled WGS sequence"/>
</dbReference>
<dbReference type="InterPro" id="IPR009061">
    <property type="entry name" value="DNA-bd_dom_put_sf"/>
</dbReference>
<reference evidence="7 8" key="1">
    <citation type="journal article" date="2021" name="Int. J. Syst. Evol. Microbiol.">
        <title>Streptococcus vicugnae sp. nov., isolated from faeces of alpacas (Vicugna pacos) and cattle (Bos taurus), Streptococcus zalophi sp. nov., and Streptococcus pacificus sp. nov., isolated from respiratory tract of California sea lions (Zalophus californianus).</title>
        <authorList>
            <person name="Volokhov D.V."/>
            <person name="Zagorodnyaya T.A."/>
            <person name="Shen Z."/>
            <person name="Blom J."/>
            <person name="Furtak V.A."/>
            <person name="Eisenberg T."/>
            <person name="Fan P."/>
            <person name="Jeong K.C."/>
            <person name="Gao Y."/>
            <person name="Zhang S."/>
            <person name="Amselle M."/>
        </authorList>
    </citation>
    <scope>NUCLEOTIDE SEQUENCE [LARGE SCALE GENOMIC DNA]</scope>
    <source>
        <strain evidence="7 8">CSL7591</strain>
    </source>
</reference>
<organism evidence="7 8">
    <name type="scientific">Streptococcus pacificus</name>
    <dbReference type="NCBI Taxonomy" id="2740577"/>
    <lineage>
        <taxon>Bacteria</taxon>
        <taxon>Bacillati</taxon>
        <taxon>Bacillota</taxon>
        <taxon>Bacilli</taxon>
        <taxon>Lactobacillales</taxon>
        <taxon>Streptococcaceae</taxon>
        <taxon>Streptococcus</taxon>
    </lineage>
</organism>
<keyword evidence="1" id="KW-0678">Repressor</keyword>
<gene>
    <name evidence="7" type="ORF">JHK62_03800</name>
</gene>
<evidence type="ECO:0000256" key="2">
    <source>
        <dbReference type="ARBA" id="ARBA00023015"/>
    </source>
</evidence>
<dbReference type="Gene3D" id="1.10.1660.10">
    <property type="match status" value="1"/>
</dbReference>
<name>A0ABS0ZII4_9STRE</name>
<evidence type="ECO:0000313" key="7">
    <source>
        <dbReference type="EMBL" id="MBJ8325802.1"/>
    </source>
</evidence>
<evidence type="ECO:0000256" key="3">
    <source>
        <dbReference type="ARBA" id="ARBA00023125"/>
    </source>
</evidence>
<dbReference type="RefSeq" id="WP_199575363.1">
    <property type="nucleotide sequence ID" value="NZ_JAENBO010000002.1"/>
</dbReference>
<dbReference type="SUPFAM" id="SSF46955">
    <property type="entry name" value="Putative DNA-binding domain"/>
    <property type="match status" value="1"/>
</dbReference>
<dbReference type="Pfam" id="PF13411">
    <property type="entry name" value="MerR_1"/>
    <property type="match status" value="1"/>
</dbReference>
<comment type="caution">
    <text evidence="7">The sequence shown here is derived from an EMBL/GenBank/DDBJ whole genome shotgun (WGS) entry which is preliminary data.</text>
</comment>
<evidence type="ECO:0000256" key="4">
    <source>
        <dbReference type="ARBA" id="ARBA00023163"/>
    </source>
</evidence>
<keyword evidence="2" id="KW-0805">Transcription regulation</keyword>
<proteinExistence type="predicted"/>
<evidence type="ECO:0000256" key="5">
    <source>
        <dbReference type="SAM" id="Coils"/>
    </source>
</evidence>
<evidence type="ECO:0000256" key="1">
    <source>
        <dbReference type="ARBA" id="ARBA00022491"/>
    </source>
</evidence>
<sequence>MKTGTVVKKYQISRDSLRFYIEKGLLSPEKKEAHYDWSQKDCEDLENIIGLRDLGFSIKSILRLKWLHDKKCGTKEQLEENKAVLIEEIENRTKELEHISYQKRQLEDLLQQLAINLKNLSEN</sequence>
<feature type="coiled-coil region" evidence="5">
    <location>
        <begin position="75"/>
        <end position="123"/>
    </location>
</feature>
<feature type="domain" description="HTH merR-type" evidence="6">
    <location>
        <begin position="1"/>
        <end position="67"/>
    </location>
</feature>
<keyword evidence="4" id="KW-0804">Transcription</keyword>
<evidence type="ECO:0000313" key="8">
    <source>
        <dbReference type="Proteomes" id="UP000653045"/>
    </source>
</evidence>
<accession>A0ABS0ZII4</accession>
<keyword evidence="3" id="KW-0238">DNA-binding</keyword>
<dbReference type="SMART" id="SM00422">
    <property type="entry name" value="HTH_MERR"/>
    <property type="match status" value="1"/>
</dbReference>
<keyword evidence="8" id="KW-1185">Reference proteome</keyword>
<keyword evidence="5" id="KW-0175">Coiled coil</keyword>
<dbReference type="PROSITE" id="PS50937">
    <property type="entry name" value="HTH_MERR_2"/>
    <property type="match status" value="1"/>
</dbReference>
<dbReference type="PANTHER" id="PTHR30204:SF69">
    <property type="entry name" value="MERR-FAMILY TRANSCRIPTIONAL REGULATOR"/>
    <property type="match status" value="1"/>
</dbReference>
<dbReference type="EMBL" id="JAENBO010000002">
    <property type="protein sequence ID" value="MBJ8325802.1"/>
    <property type="molecule type" value="Genomic_DNA"/>
</dbReference>
<evidence type="ECO:0000259" key="6">
    <source>
        <dbReference type="PROSITE" id="PS50937"/>
    </source>
</evidence>
<dbReference type="InterPro" id="IPR047057">
    <property type="entry name" value="MerR_fam"/>
</dbReference>